<dbReference type="EMBL" id="JADCTT010000001">
    <property type="protein sequence ID" value="KAF9759909.1"/>
    <property type="molecule type" value="Genomic_DNA"/>
</dbReference>
<dbReference type="SUPFAM" id="SSF82171">
    <property type="entry name" value="DPP6 N-terminal domain-like"/>
    <property type="match status" value="1"/>
</dbReference>
<reference evidence="1" key="1">
    <citation type="submission" date="2020-10" db="EMBL/GenBank/DDBJ databases">
        <title>High-Quality Genome Resource of Clonostachys rosea strain S41 by Oxford Nanopore Long-Read Sequencing.</title>
        <authorList>
            <person name="Wang H."/>
        </authorList>
    </citation>
    <scope>NUCLEOTIDE SEQUENCE</scope>
    <source>
        <strain evidence="1">S41</strain>
    </source>
</reference>
<organism evidence="1 2">
    <name type="scientific">Bionectria ochroleuca</name>
    <name type="common">Gliocladium roseum</name>
    <dbReference type="NCBI Taxonomy" id="29856"/>
    <lineage>
        <taxon>Eukaryota</taxon>
        <taxon>Fungi</taxon>
        <taxon>Dikarya</taxon>
        <taxon>Ascomycota</taxon>
        <taxon>Pezizomycotina</taxon>
        <taxon>Sordariomycetes</taxon>
        <taxon>Hypocreomycetidae</taxon>
        <taxon>Hypocreales</taxon>
        <taxon>Bionectriaceae</taxon>
        <taxon>Clonostachys</taxon>
    </lineage>
</organism>
<accession>A0A8H7NP95</accession>
<name>A0A8H7NP95_BIOOC</name>
<comment type="caution">
    <text evidence="1">The sequence shown here is derived from an EMBL/GenBank/DDBJ whole genome shotgun (WGS) entry which is preliminary data.</text>
</comment>
<dbReference type="Proteomes" id="UP000616885">
    <property type="component" value="Unassembled WGS sequence"/>
</dbReference>
<evidence type="ECO:0000313" key="2">
    <source>
        <dbReference type="Proteomes" id="UP000616885"/>
    </source>
</evidence>
<protein>
    <submittedName>
        <fullName evidence="1">Uncharacterized protein</fullName>
    </submittedName>
</protein>
<gene>
    <name evidence="1" type="ORF">IM811_001603</name>
</gene>
<proteinExistence type="predicted"/>
<dbReference type="AlphaFoldDB" id="A0A8H7NP95"/>
<sequence length="337" mass="38227">MGDQIPEEVRYQKHSPVFSLSRATPDSKRIAFLQVFPNRDPARDIAQIRALLEGTVLSPDKAANVPNPPQTAKQLKDACSAWFATYRVFSFDSSEHILTTSIEISLSRLDVALCLRQGLCADDKEWACSFPLSISPDLDMFTVLHNLVCVDNDKLFQQVISLDGPTTHRWKSWSKVKSDGDREHTAARYDTYRYQFTWSPDGKYLLFHDIQMQPLVWVDNGTCAIVFVINNRPDDGRKRVGVANSFASSSLSSGFQDCEFHPRETLLLFRDELKTYLWRFLKDENPMVLDLDGGPEGQLASLVDRVSFTACGEYLAVSRLRAEWPDFVALGDFLNML</sequence>
<evidence type="ECO:0000313" key="1">
    <source>
        <dbReference type="EMBL" id="KAF9759909.1"/>
    </source>
</evidence>